<dbReference type="EMBL" id="CP078075">
    <property type="protein sequence ID" value="WDM43854.1"/>
    <property type="molecule type" value="Genomic_DNA"/>
</dbReference>
<dbReference type="RefSeq" id="WP_282213988.1">
    <property type="nucleotide sequence ID" value="NZ_BAAAUN010000001.1"/>
</dbReference>
<feature type="domain" description="Cysteine-rich CPCC" evidence="1">
    <location>
        <begin position="10"/>
        <end position="84"/>
    </location>
</feature>
<name>A0ABY7XP30_MICLT</name>
<keyword evidence="3" id="KW-1185">Reference proteome</keyword>
<dbReference type="Pfam" id="PF14206">
    <property type="entry name" value="Cys_rich_CPCC"/>
    <property type="match status" value="1"/>
</dbReference>
<organism evidence="2 3">
    <name type="scientific">Microbacterium luteolum</name>
    <name type="common">Aureobacterium luteolum</name>
    <dbReference type="NCBI Taxonomy" id="69367"/>
    <lineage>
        <taxon>Bacteria</taxon>
        <taxon>Bacillati</taxon>
        <taxon>Actinomycetota</taxon>
        <taxon>Actinomycetes</taxon>
        <taxon>Micrococcales</taxon>
        <taxon>Microbacteriaceae</taxon>
        <taxon>Microbacterium</taxon>
    </lineage>
</organism>
<protein>
    <recommendedName>
        <fullName evidence="1">Cysteine-rich CPCC domain-containing protein</fullName>
    </recommendedName>
</protein>
<evidence type="ECO:0000259" key="1">
    <source>
        <dbReference type="Pfam" id="PF14206"/>
    </source>
</evidence>
<evidence type="ECO:0000313" key="3">
    <source>
        <dbReference type="Proteomes" id="UP001215097"/>
    </source>
</evidence>
<gene>
    <name evidence="2" type="ORF">KV395_11630</name>
</gene>
<proteinExistence type="predicted"/>
<sequence length="129" mass="15047">MSDLDDQTAYPCPCCGHLTLGQPPGSYELCPVCFWEDDAVQLRWPTYAGGANRPSLIDSQRAYALFGAMEDRFVKHVRRASEEEQMDAGWRPIDHEQDAFEAKDDRDAEWPDDLTTLYWWRPTYWRLAR</sequence>
<accession>A0ABY7XP30</accession>
<evidence type="ECO:0000313" key="2">
    <source>
        <dbReference type="EMBL" id="WDM43854.1"/>
    </source>
</evidence>
<dbReference type="InterPro" id="IPR025983">
    <property type="entry name" value="Cys_rich_CPCC"/>
</dbReference>
<reference evidence="2 3" key="1">
    <citation type="submission" date="2021-06" db="EMBL/GenBank/DDBJ databases">
        <title>Genome-based taxonomic framework of Microbacterium strains isolated from marine environment, the description of four new species and reclassification of four preexisting species.</title>
        <authorList>
            <person name="Lee S.D."/>
            <person name="Kim S.-M."/>
            <person name="Byeon Y.-S."/>
            <person name="Yang H.L."/>
            <person name="Kim I.S."/>
        </authorList>
    </citation>
    <scope>NUCLEOTIDE SEQUENCE [LARGE SCALE GENOMIC DNA]</scope>
    <source>
        <strain evidence="2 3">KACC 14465</strain>
    </source>
</reference>
<dbReference type="Proteomes" id="UP001215097">
    <property type="component" value="Chromosome"/>
</dbReference>